<dbReference type="Proteomes" id="UP001218218">
    <property type="component" value="Unassembled WGS sequence"/>
</dbReference>
<organism evidence="1 2">
    <name type="scientific">Mycena albidolilacea</name>
    <dbReference type="NCBI Taxonomy" id="1033008"/>
    <lineage>
        <taxon>Eukaryota</taxon>
        <taxon>Fungi</taxon>
        <taxon>Dikarya</taxon>
        <taxon>Basidiomycota</taxon>
        <taxon>Agaricomycotina</taxon>
        <taxon>Agaricomycetes</taxon>
        <taxon>Agaricomycetidae</taxon>
        <taxon>Agaricales</taxon>
        <taxon>Marasmiineae</taxon>
        <taxon>Mycenaceae</taxon>
        <taxon>Mycena</taxon>
    </lineage>
</organism>
<evidence type="ECO:0000313" key="2">
    <source>
        <dbReference type="Proteomes" id="UP001218218"/>
    </source>
</evidence>
<keyword evidence="2" id="KW-1185">Reference proteome</keyword>
<comment type="caution">
    <text evidence="1">The sequence shown here is derived from an EMBL/GenBank/DDBJ whole genome shotgun (WGS) entry which is preliminary data.</text>
</comment>
<protein>
    <submittedName>
        <fullName evidence="1">Uncharacterized protein</fullName>
    </submittedName>
</protein>
<dbReference type="Gene3D" id="3.40.50.720">
    <property type="entry name" value="NAD(P)-binding Rossmann-like Domain"/>
    <property type="match status" value="1"/>
</dbReference>
<proteinExistence type="predicted"/>
<accession>A0AAD7ERQ6</accession>
<sequence length="160" mass="17352">MPDGLHRYIAAPVPAPIRILRCGRPPRDLQRRHRLNISALFSILCDVRDLAHDADSHAKVMDNNADIPSLEMAPGSHQVTQRYYFGMLSFPNQGGTRVSSASAFCAPLPRTSALVLNVAVANPAALEDAVAAHDLVISLVLYTHHTAVVQAAIEARRTSL</sequence>
<evidence type="ECO:0000313" key="1">
    <source>
        <dbReference type="EMBL" id="KAJ7348715.1"/>
    </source>
</evidence>
<dbReference type="AlphaFoldDB" id="A0AAD7ERQ6"/>
<name>A0AAD7ERQ6_9AGAR</name>
<reference evidence="1" key="1">
    <citation type="submission" date="2023-03" db="EMBL/GenBank/DDBJ databases">
        <title>Massive genome expansion in bonnet fungi (Mycena s.s.) driven by repeated elements and novel gene families across ecological guilds.</title>
        <authorList>
            <consortium name="Lawrence Berkeley National Laboratory"/>
            <person name="Harder C.B."/>
            <person name="Miyauchi S."/>
            <person name="Viragh M."/>
            <person name="Kuo A."/>
            <person name="Thoen E."/>
            <person name="Andreopoulos B."/>
            <person name="Lu D."/>
            <person name="Skrede I."/>
            <person name="Drula E."/>
            <person name="Henrissat B."/>
            <person name="Morin E."/>
            <person name="Kohler A."/>
            <person name="Barry K."/>
            <person name="LaButti K."/>
            <person name="Morin E."/>
            <person name="Salamov A."/>
            <person name="Lipzen A."/>
            <person name="Mereny Z."/>
            <person name="Hegedus B."/>
            <person name="Baldrian P."/>
            <person name="Stursova M."/>
            <person name="Weitz H."/>
            <person name="Taylor A."/>
            <person name="Grigoriev I.V."/>
            <person name="Nagy L.G."/>
            <person name="Martin F."/>
            <person name="Kauserud H."/>
        </authorList>
    </citation>
    <scope>NUCLEOTIDE SEQUENCE</scope>
    <source>
        <strain evidence="1">CBHHK002</strain>
    </source>
</reference>
<dbReference type="EMBL" id="JARIHO010000017">
    <property type="protein sequence ID" value="KAJ7348715.1"/>
    <property type="molecule type" value="Genomic_DNA"/>
</dbReference>
<gene>
    <name evidence="1" type="ORF">DFH08DRAFT_960087</name>
</gene>